<comment type="caution">
    <text evidence="2">The sequence shown here is derived from an EMBL/GenBank/DDBJ whole genome shotgun (WGS) entry which is preliminary data.</text>
</comment>
<accession>A0ABQ7AVU2</accession>
<keyword evidence="3" id="KW-1185">Reference proteome</keyword>
<proteinExistence type="predicted"/>
<evidence type="ECO:0000313" key="2">
    <source>
        <dbReference type="EMBL" id="KAF3518139.1"/>
    </source>
</evidence>
<feature type="region of interest" description="Disordered" evidence="1">
    <location>
        <begin position="45"/>
        <end position="77"/>
    </location>
</feature>
<name>A0ABQ7AVU2_BRACR</name>
<protein>
    <submittedName>
        <fullName evidence="2">Uncharacterized protein</fullName>
    </submittedName>
</protein>
<evidence type="ECO:0000313" key="3">
    <source>
        <dbReference type="Proteomes" id="UP000266723"/>
    </source>
</evidence>
<gene>
    <name evidence="2" type="ORF">DY000_02059888</name>
</gene>
<sequence length="129" mass="14665">MHGLNMLTKVGQIHGLSVSFAEDVEVVDIDNDRGEEEVVNFISAVHTSVDRHHERSTPTESDDQRPTHHVEYRSTPSLESVGSCETVRIIMHDEFAARHPYPLTPYRVTMDNIRRQPSPSCPSKPIHIR</sequence>
<feature type="compositionally biased region" description="Basic and acidic residues" evidence="1">
    <location>
        <begin position="48"/>
        <end position="72"/>
    </location>
</feature>
<evidence type="ECO:0000256" key="1">
    <source>
        <dbReference type="SAM" id="MobiDB-lite"/>
    </source>
</evidence>
<reference evidence="2 3" key="1">
    <citation type="journal article" date="2020" name="BMC Genomics">
        <title>Intraspecific diversification of the crop wild relative Brassica cretica Lam. using demographic model selection.</title>
        <authorList>
            <person name="Kioukis A."/>
            <person name="Michalopoulou V.A."/>
            <person name="Briers L."/>
            <person name="Pirintsos S."/>
            <person name="Studholme D.J."/>
            <person name="Pavlidis P."/>
            <person name="Sarris P.F."/>
        </authorList>
    </citation>
    <scope>NUCLEOTIDE SEQUENCE [LARGE SCALE GENOMIC DNA]</scope>
    <source>
        <strain evidence="3">cv. PFS-1207/04</strain>
    </source>
</reference>
<dbReference type="Proteomes" id="UP000266723">
    <property type="component" value="Unassembled WGS sequence"/>
</dbReference>
<dbReference type="EMBL" id="QGKV02001556">
    <property type="protein sequence ID" value="KAF3518139.1"/>
    <property type="molecule type" value="Genomic_DNA"/>
</dbReference>
<organism evidence="2 3">
    <name type="scientific">Brassica cretica</name>
    <name type="common">Mustard</name>
    <dbReference type="NCBI Taxonomy" id="69181"/>
    <lineage>
        <taxon>Eukaryota</taxon>
        <taxon>Viridiplantae</taxon>
        <taxon>Streptophyta</taxon>
        <taxon>Embryophyta</taxon>
        <taxon>Tracheophyta</taxon>
        <taxon>Spermatophyta</taxon>
        <taxon>Magnoliopsida</taxon>
        <taxon>eudicotyledons</taxon>
        <taxon>Gunneridae</taxon>
        <taxon>Pentapetalae</taxon>
        <taxon>rosids</taxon>
        <taxon>malvids</taxon>
        <taxon>Brassicales</taxon>
        <taxon>Brassicaceae</taxon>
        <taxon>Brassiceae</taxon>
        <taxon>Brassica</taxon>
    </lineage>
</organism>